<keyword evidence="3 7" id="KW-0812">Transmembrane</keyword>
<keyword evidence="4 7" id="KW-1133">Transmembrane helix</keyword>
<dbReference type="RefSeq" id="WP_144863681.1">
    <property type="nucleotide sequence ID" value="NZ_LR213773.1"/>
</dbReference>
<keyword evidence="10" id="KW-1185">Reference proteome</keyword>
<dbReference type="SUPFAM" id="SSF103190">
    <property type="entry name" value="Sensory domain-like"/>
    <property type="match status" value="1"/>
</dbReference>
<sequence length="480" mass="54128">MLLKFANFSNYLRRINPFYWSISAKLLIVIFLAATIPMSLTAHNNLKLSLQNLAQSEFDKLEVIAVSNATRLDQLILGNRLIVNQIARNTDIVKFLAVNSVIKEELFSKVEKSLDVILRSSSDYDAVFIIDKNGICRASTNPTFIGQSQSSQDYFKKAIQSKAAASVSFSVEAASGRPELFFAHPIRSERGETLGVAVLEIQGSDVWKAMNSIRVDSHVGAFLVDERGVVIAHPNTSYLYRSLNKLPPNTQKELGANNSYGREKIDSLELPELAEAIVGTKQIGHVSYYSPIEKTHQIAGFAPLQTKSWVLGVNKPKDIFEAPMRAMIWQNTLFVLMVGGFAVLVSLLLSHQLIKSIRTLIKAGKALQRGEFKPELLIKVSRSPDDLGRLACVFLQMAEEIKIREQHLKSQVQNLRVEIDETKKERQISEITKTEYFRGLQKKAQRLKNRAKTKEQTESAYFQNLQKKVKDQKNRFVTSR</sequence>
<keyword evidence="6" id="KW-0175">Coiled coil</keyword>
<keyword evidence="5 7" id="KW-0472">Membrane</keyword>
<dbReference type="Proteomes" id="UP000320055">
    <property type="component" value="Unassembled WGS sequence"/>
</dbReference>
<organism evidence="9 10">
    <name type="scientific">Hyella patelloides LEGE 07179</name>
    <dbReference type="NCBI Taxonomy" id="945734"/>
    <lineage>
        <taxon>Bacteria</taxon>
        <taxon>Bacillati</taxon>
        <taxon>Cyanobacteriota</taxon>
        <taxon>Cyanophyceae</taxon>
        <taxon>Pleurocapsales</taxon>
        <taxon>Hyellaceae</taxon>
        <taxon>Hyella</taxon>
    </lineage>
</organism>
<dbReference type="Pfam" id="PF00672">
    <property type="entry name" value="HAMP"/>
    <property type="match status" value="1"/>
</dbReference>
<dbReference type="InterPro" id="IPR003660">
    <property type="entry name" value="HAMP_dom"/>
</dbReference>
<dbReference type="Gene3D" id="6.10.340.10">
    <property type="match status" value="1"/>
</dbReference>
<protein>
    <submittedName>
        <fullName evidence="9">Putative sensor with HAMP domain protein</fullName>
    </submittedName>
</protein>
<keyword evidence="2" id="KW-1003">Cell membrane</keyword>
<evidence type="ECO:0000256" key="4">
    <source>
        <dbReference type="ARBA" id="ARBA00022989"/>
    </source>
</evidence>
<dbReference type="AlphaFoldDB" id="A0A563W511"/>
<dbReference type="OrthoDB" id="528225at2"/>
<dbReference type="CDD" id="cd06225">
    <property type="entry name" value="HAMP"/>
    <property type="match status" value="1"/>
</dbReference>
<evidence type="ECO:0000313" key="10">
    <source>
        <dbReference type="Proteomes" id="UP000320055"/>
    </source>
</evidence>
<evidence type="ECO:0000256" key="2">
    <source>
        <dbReference type="ARBA" id="ARBA00022475"/>
    </source>
</evidence>
<dbReference type="CDD" id="cd12914">
    <property type="entry name" value="PDC1_DGC_like"/>
    <property type="match status" value="1"/>
</dbReference>
<comment type="subcellular location">
    <subcellularLocation>
        <location evidence="1">Cell membrane</location>
        <topology evidence="1">Multi-pass membrane protein</topology>
    </subcellularLocation>
</comment>
<evidence type="ECO:0000259" key="8">
    <source>
        <dbReference type="PROSITE" id="PS50885"/>
    </source>
</evidence>
<name>A0A563W511_9CYAN</name>
<evidence type="ECO:0000256" key="5">
    <source>
        <dbReference type="ARBA" id="ARBA00023136"/>
    </source>
</evidence>
<dbReference type="Gene3D" id="3.30.450.20">
    <property type="entry name" value="PAS domain"/>
    <property type="match status" value="2"/>
</dbReference>
<reference evidence="9 10" key="1">
    <citation type="submission" date="2019-01" db="EMBL/GenBank/DDBJ databases">
        <authorList>
            <person name="Brito A."/>
        </authorList>
    </citation>
    <scope>NUCLEOTIDE SEQUENCE [LARGE SCALE GENOMIC DNA]</scope>
    <source>
        <strain evidence="9">1</strain>
    </source>
</reference>
<feature type="coiled-coil region" evidence="6">
    <location>
        <begin position="398"/>
        <end position="457"/>
    </location>
</feature>
<dbReference type="GO" id="GO:0005886">
    <property type="term" value="C:plasma membrane"/>
    <property type="evidence" value="ECO:0007669"/>
    <property type="project" value="UniProtKB-SubCell"/>
</dbReference>
<evidence type="ECO:0000256" key="6">
    <source>
        <dbReference type="SAM" id="Coils"/>
    </source>
</evidence>
<accession>A0A563W511</accession>
<evidence type="ECO:0000256" key="3">
    <source>
        <dbReference type="ARBA" id="ARBA00022692"/>
    </source>
</evidence>
<dbReference type="InterPro" id="IPR033479">
    <property type="entry name" value="dCache_1"/>
</dbReference>
<dbReference type="EMBL" id="CAACVJ010000698">
    <property type="protein sequence ID" value="VEP18756.1"/>
    <property type="molecule type" value="Genomic_DNA"/>
</dbReference>
<dbReference type="PROSITE" id="PS50885">
    <property type="entry name" value="HAMP"/>
    <property type="match status" value="1"/>
</dbReference>
<feature type="transmembrane region" description="Helical" evidence="7">
    <location>
        <begin position="327"/>
        <end position="349"/>
    </location>
</feature>
<feature type="domain" description="HAMP" evidence="8">
    <location>
        <begin position="351"/>
        <end position="406"/>
    </location>
</feature>
<gene>
    <name evidence="9" type="ORF">H1P_90003</name>
</gene>
<dbReference type="InterPro" id="IPR029151">
    <property type="entry name" value="Sensor-like_sf"/>
</dbReference>
<dbReference type="Pfam" id="PF02743">
    <property type="entry name" value="dCache_1"/>
    <property type="match status" value="1"/>
</dbReference>
<dbReference type="GO" id="GO:0007165">
    <property type="term" value="P:signal transduction"/>
    <property type="evidence" value="ECO:0007669"/>
    <property type="project" value="InterPro"/>
</dbReference>
<evidence type="ECO:0000313" key="9">
    <source>
        <dbReference type="EMBL" id="VEP18756.1"/>
    </source>
</evidence>
<evidence type="ECO:0000256" key="7">
    <source>
        <dbReference type="SAM" id="Phobius"/>
    </source>
</evidence>
<proteinExistence type="predicted"/>
<evidence type="ECO:0000256" key="1">
    <source>
        <dbReference type="ARBA" id="ARBA00004651"/>
    </source>
</evidence>